<evidence type="ECO:0000256" key="10">
    <source>
        <dbReference type="RuleBase" id="RU000577"/>
    </source>
</evidence>
<evidence type="ECO:0000259" key="13">
    <source>
        <dbReference type="SMART" id="SM00760"/>
    </source>
</evidence>
<reference evidence="14 15" key="1">
    <citation type="submission" date="2019-03" db="EMBL/GenBank/DDBJ databases">
        <title>Porphyromonas levii Isolated from the Uterus of Dairy Cows.</title>
        <authorList>
            <person name="Francis A.M."/>
        </authorList>
    </citation>
    <scope>NUCLEOTIDE SEQUENCE [LARGE SCALE GENOMIC DNA]</scope>
    <source>
        <strain evidence="14 15">AF5678</strain>
    </source>
</reference>
<proteinExistence type="inferred from homology"/>
<protein>
    <recommendedName>
        <fullName evidence="8 9">Chromosomal replication initiator protein DnaA</fullName>
    </recommendedName>
</protein>
<dbReference type="OrthoDB" id="9807019at2"/>
<keyword evidence="3 8" id="KW-0235">DNA replication</keyword>
<dbReference type="PANTHER" id="PTHR30050">
    <property type="entry name" value="CHROMOSOMAL REPLICATION INITIATOR PROTEIN DNAA"/>
    <property type="match status" value="1"/>
</dbReference>
<feature type="binding site" evidence="8">
    <location>
        <position position="156"/>
    </location>
    <ligand>
        <name>ATP</name>
        <dbReference type="ChEBI" id="CHEBI:30616"/>
    </ligand>
</feature>
<dbReference type="Gene3D" id="1.10.8.60">
    <property type="match status" value="1"/>
</dbReference>
<dbReference type="NCBIfam" id="TIGR00362">
    <property type="entry name" value="DnaA"/>
    <property type="match status" value="1"/>
</dbReference>
<dbReference type="GO" id="GO:0006275">
    <property type="term" value="P:regulation of DNA replication"/>
    <property type="evidence" value="ECO:0007669"/>
    <property type="project" value="UniProtKB-UniRule"/>
</dbReference>
<dbReference type="GO" id="GO:0003688">
    <property type="term" value="F:DNA replication origin binding"/>
    <property type="evidence" value="ECO:0007669"/>
    <property type="project" value="UniProtKB-UniRule"/>
</dbReference>
<dbReference type="InterPro" id="IPR010921">
    <property type="entry name" value="Trp_repressor/repl_initiator"/>
</dbReference>
<dbReference type="InterPro" id="IPR020591">
    <property type="entry name" value="Chromosome_initiator_DnaA-like"/>
</dbReference>
<dbReference type="InterPro" id="IPR013159">
    <property type="entry name" value="DnaA_C"/>
</dbReference>
<comment type="caution">
    <text evidence="8">Lacks conserved residue(s) required for the propagation of feature annotation.</text>
</comment>
<dbReference type="PANTHER" id="PTHR30050:SF2">
    <property type="entry name" value="CHROMOSOMAL REPLICATION INITIATOR PROTEIN DNAA"/>
    <property type="match status" value="1"/>
</dbReference>
<evidence type="ECO:0000256" key="8">
    <source>
        <dbReference type="HAMAP-Rule" id="MF_00377"/>
    </source>
</evidence>
<dbReference type="AlphaFoldDB" id="A0A4Y8WPN8"/>
<dbReference type="Gene3D" id="3.30.300.180">
    <property type="match status" value="1"/>
</dbReference>
<feature type="domain" description="Chromosomal replication initiator DnaA C-terminal" evidence="13">
    <location>
        <begin position="354"/>
        <end position="423"/>
    </location>
</feature>
<dbReference type="RefSeq" id="WP_018358163.1">
    <property type="nucleotide sequence ID" value="NZ_CP197400.1"/>
</dbReference>
<dbReference type="PROSITE" id="PS01008">
    <property type="entry name" value="DNAA"/>
    <property type="match status" value="1"/>
</dbReference>
<evidence type="ECO:0000256" key="11">
    <source>
        <dbReference type="RuleBase" id="RU004227"/>
    </source>
</evidence>
<dbReference type="Pfam" id="PF00308">
    <property type="entry name" value="Bac_DnaA"/>
    <property type="match status" value="1"/>
</dbReference>
<evidence type="ECO:0000259" key="12">
    <source>
        <dbReference type="SMART" id="SM00382"/>
    </source>
</evidence>
<dbReference type="STRING" id="1122973.GCA_000379925_00911"/>
<evidence type="ECO:0000313" key="15">
    <source>
        <dbReference type="Proteomes" id="UP000297225"/>
    </source>
</evidence>
<evidence type="ECO:0000256" key="4">
    <source>
        <dbReference type="ARBA" id="ARBA00022741"/>
    </source>
</evidence>
<dbReference type="SUPFAM" id="SSF52540">
    <property type="entry name" value="P-loop containing nucleoside triphosphate hydrolases"/>
    <property type="match status" value="1"/>
</dbReference>
<evidence type="ECO:0000256" key="1">
    <source>
        <dbReference type="ARBA" id="ARBA00006583"/>
    </source>
</evidence>
<evidence type="ECO:0000256" key="5">
    <source>
        <dbReference type="ARBA" id="ARBA00022840"/>
    </source>
</evidence>
<keyword evidence="7 8" id="KW-0238">DNA-binding</keyword>
<evidence type="ECO:0000313" key="14">
    <source>
        <dbReference type="EMBL" id="TFH95648.1"/>
    </source>
</evidence>
<gene>
    <name evidence="8 14" type="primary">dnaA</name>
    <name evidence="14" type="ORF">E4P47_04085</name>
</gene>
<comment type="caution">
    <text evidence="14">The sequence shown here is derived from an EMBL/GenBank/DDBJ whole genome shotgun (WGS) entry which is preliminary data.</text>
</comment>
<dbReference type="EMBL" id="SPNC01000043">
    <property type="protein sequence ID" value="TFH95648.1"/>
    <property type="molecule type" value="Genomic_DNA"/>
</dbReference>
<evidence type="ECO:0000256" key="3">
    <source>
        <dbReference type="ARBA" id="ARBA00022705"/>
    </source>
</evidence>
<comment type="subcellular location">
    <subcellularLocation>
        <location evidence="8">Cytoplasm</location>
    </subcellularLocation>
</comment>
<dbReference type="InterPro" id="IPR013317">
    <property type="entry name" value="DnaA_dom"/>
</dbReference>
<dbReference type="Gene3D" id="1.10.1750.10">
    <property type="match status" value="1"/>
</dbReference>
<comment type="similarity">
    <text evidence="1 8 11">Belongs to the DnaA family.</text>
</comment>
<comment type="subunit">
    <text evidence="8">Oligomerizes as a right-handed, spiral filament on DNA at oriC.</text>
</comment>
<dbReference type="InterPro" id="IPR018312">
    <property type="entry name" value="Chromosome_initiator_DnaA_CS"/>
</dbReference>
<feature type="region of interest" description="Domain I, interacts with DnaA modulators" evidence="8">
    <location>
        <begin position="1"/>
        <end position="86"/>
    </location>
</feature>
<dbReference type="CDD" id="cd06571">
    <property type="entry name" value="Bac_DnaA_C"/>
    <property type="match status" value="1"/>
</dbReference>
<dbReference type="SUPFAM" id="SSF48295">
    <property type="entry name" value="TrpR-like"/>
    <property type="match status" value="1"/>
</dbReference>
<feature type="binding site" evidence="8">
    <location>
        <position position="153"/>
    </location>
    <ligand>
        <name>ATP</name>
        <dbReference type="ChEBI" id="CHEBI:30616"/>
    </ligand>
</feature>
<feature type="domain" description="AAA+ ATPase" evidence="12">
    <location>
        <begin position="142"/>
        <end position="274"/>
    </location>
</feature>
<dbReference type="HAMAP" id="MF_00377">
    <property type="entry name" value="DnaA_bact"/>
    <property type="match status" value="1"/>
</dbReference>
<dbReference type="CDD" id="cd00009">
    <property type="entry name" value="AAA"/>
    <property type="match status" value="1"/>
</dbReference>
<dbReference type="SMART" id="SM00760">
    <property type="entry name" value="Bac_DnaA_C"/>
    <property type="match status" value="1"/>
</dbReference>
<dbReference type="GO" id="GO:0008289">
    <property type="term" value="F:lipid binding"/>
    <property type="evidence" value="ECO:0007669"/>
    <property type="project" value="UniProtKB-KW"/>
</dbReference>
<name>A0A4Y8WPN8_9PORP</name>
<dbReference type="GO" id="GO:0006270">
    <property type="term" value="P:DNA replication initiation"/>
    <property type="evidence" value="ECO:0007669"/>
    <property type="project" value="UniProtKB-UniRule"/>
</dbReference>
<dbReference type="GO" id="GO:0005886">
    <property type="term" value="C:plasma membrane"/>
    <property type="evidence" value="ECO:0007669"/>
    <property type="project" value="TreeGrafter"/>
</dbReference>
<keyword evidence="5 8" id="KW-0067">ATP-binding</keyword>
<dbReference type="InterPro" id="IPR001957">
    <property type="entry name" value="Chromosome_initiator_DnaA"/>
</dbReference>
<evidence type="ECO:0000256" key="6">
    <source>
        <dbReference type="ARBA" id="ARBA00023121"/>
    </source>
</evidence>
<organism evidence="14 15">
    <name type="scientific">Porphyromonas levii</name>
    <dbReference type="NCBI Taxonomy" id="28114"/>
    <lineage>
        <taxon>Bacteria</taxon>
        <taxon>Pseudomonadati</taxon>
        <taxon>Bacteroidota</taxon>
        <taxon>Bacteroidia</taxon>
        <taxon>Bacteroidales</taxon>
        <taxon>Porphyromonadaceae</taxon>
        <taxon>Porphyromonas</taxon>
    </lineage>
</organism>
<feature type="binding site" evidence="8">
    <location>
        <position position="157"/>
    </location>
    <ligand>
        <name>ATP</name>
        <dbReference type="ChEBI" id="CHEBI:30616"/>
    </ligand>
</feature>
<keyword evidence="6 8" id="KW-0446">Lipid-binding</keyword>
<dbReference type="GO" id="GO:0005524">
    <property type="term" value="F:ATP binding"/>
    <property type="evidence" value="ECO:0007669"/>
    <property type="project" value="UniProtKB-UniRule"/>
</dbReference>
<dbReference type="InterPro" id="IPR027417">
    <property type="entry name" value="P-loop_NTPase"/>
</dbReference>
<evidence type="ECO:0000256" key="9">
    <source>
        <dbReference type="NCBIfam" id="TIGR00362"/>
    </source>
</evidence>
<sequence>MSDSLSSSWGIVLSEVDTHLSNSREFDIWFKPLVPVSMKDNQLVVRVPSQDYCFKLEEDYFDLFKDALEKAFGKGINLTYSFPTNAPKTSPSKKAESEVAVEESFVTHLDKRMQFDNFYQSICNRLACTAGMSIVEKPGETAFNPLFVYGASGVGKTHLMHAIGNQLVAKRSGYKAVYVPAQTFKRQFVEATITAKQPELFFNYYQNIDLLLIDDIQEFAEAKSTQNAFFQIFNHLKMLGKQIIITSDRCPADLKGMEDRLYTRLKWGLTVEIERPDAHLRREILKSKVDEAGLNIPDDVFNFIVKHAKDNVRDLEGALTSLMANSIYCNEDLSMELAEKVLSQTVGVEERKLNVPEIMETVAKFYNLEKSDILSRKRKREIVQARQVVMYLSKELTDASLAAIGAEVGGRDHSTVIYAEKAIANLLATDAQFKSELQEIYELLDL</sequence>
<dbReference type="InterPro" id="IPR038454">
    <property type="entry name" value="DnaA_N_sf"/>
</dbReference>
<comment type="domain">
    <text evidence="8">Domain I is involved in oligomerization and binding regulators, domain II is flexibile and of varying length in different bacteria, domain III forms the AAA+ region, while domain IV binds dsDNA.</text>
</comment>
<dbReference type="GeneID" id="66796920"/>
<dbReference type="GO" id="GO:0005737">
    <property type="term" value="C:cytoplasm"/>
    <property type="evidence" value="ECO:0007669"/>
    <property type="project" value="UniProtKB-SubCell"/>
</dbReference>
<feature type="binding site" evidence="8">
    <location>
        <position position="155"/>
    </location>
    <ligand>
        <name>ATP</name>
        <dbReference type="ChEBI" id="CHEBI:30616"/>
    </ligand>
</feature>
<keyword evidence="4 8" id="KW-0547">Nucleotide-binding</keyword>
<dbReference type="Pfam" id="PF08299">
    <property type="entry name" value="Bac_DnaA_C"/>
    <property type="match status" value="1"/>
</dbReference>
<dbReference type="SMART" id="SM00382">
    <property type="entry name" value="AAA"/>
    <property type="match status" value="1"/>
</dbReference>
<dbReference type="Gene3D" id="3.40.50.300">
    <property type="entry name" value="P-loop containing nucleotide triphosphate hydrolases"/>
    <property type="match status" value="1"/>
</dbReference>
<comment type="function">
    <text evidence="8 10">Plays an essential role in the initiation and regulation of chromosomal replication. ATP-DnaA binds to the origin of replication (oriC) to initiate formation of the DNA replication initiation complex once per cell cycle. Binds the DnaA box (a 9 base pair repeat at the origin) and separates the double-stranded (ds)DNA. Forms a right-handed helical filament on oriC DNA; dsDNA binds to the exterior of the filament while single-stranded (ss)DNA is stabiized in the filament's interior. The ATP-DnaA-oriC complex binds and stabilizes one strand of the AT-rich DNA unwinding element (DUE), permitting loading of DNA polymerase. After initiation quickly degrades to an ADP-DnaA complex that is not apt for DNA replication. Binds acidic phospholipids.</text>
</comment>
<keyword evidence="2 8" id="KW-0963">Cytoplasm</keyword>
<dbReference type="PRINTS" id="PR00051">
    <property type="entry name" value="DNAA"/>
</dbReference>
<keyword evidence="15" id="KW-1185">Reference proteome</keyword>
<dbReference type="Proteomes" id="UP000297225">
    <property type="component" value="Unassembled WGS sequence"/>
</dbReference>
<feature type="region of interest" description="Domain IV, binds dsDNA" evidence="8">
    <location>
        <begin position="327"/>
        <end position="446"/>
    </location>
</feature>
<evidence type="ECO:0000256" key="7">
    <source>
        <dbReference type="ARBA" id="ARBA00023125"/>
    </source>
</evidence>
<evidence type="ECO:0000256" key="2">
    <source>
        <dbReference type="ARBA" id="ARBA00022490"/>
    </source>
</evidence>
<dbReference type="InterPro" id="IPR003593">
    <property type="entry name" value="AAA+_ATPase"/>
</dbReference>
<accession>A0A4Y8WPN8</accession>